<evidence type="ECO:0000256" key="5">
    <source>
        <dbReference type="ARBA" id="ARBA00022534"/>
    </source>
</evidence>
<dbReference type="eggNOG" id="KOG1214">
    <property type="taxonomic scope" value="Eukaryota"/>
</dbReference>
<dbReference type="CDD" id="cd00191">
    <property type="entry name" value="TY"/>
    <property type="match status" value="7"/>
</dbReference>
<dbReference type="GO" id="GO:0042446">
    <property type="term" value="P:hormone biosynthetic process"/>
    <property type="evidence" value="ECO:0007669"/>
    <property type="project" value="UniProtKB-KW"/>
</dbReference>
<feature type="domain" description="Thyroglobulin type-1" evidence="17">
    <location>
        <begin position="154"/>
        <end position="250"/>
    </location>
</feature>
<dbReference type="PROSITE" id="PS00941">
    <property type="entry name" value="CARBOXYLESTERASE_B_2"/>
    <property type="match status" value="1"/>
</dbReference>
<evidence type="ECO:0000256" key="2">
    <source>
        <dbReference type="ARBA" id="ARBA00005964"/>
    </source>
</evidence>
<keyword evidence="11" id="KW-0795">Thyroid hormone</keyword>
<comment type="similarity">
    <text evidence="2">Belongs to the type-B carboxylesterase/lipase family.</text>
</comment>
<keyword evidence="10" id="KW-0677">Repeat</keyword>
<evidence type="ECO:0000256" key="10">
    <source>
        <dbReference type="ARBA" id="ARBA00022737"/>
    </source>
</evidence>
<feature type="domain" description="Thyroglobulin type-1" evidence="17">
    <location>
        <begin position="291"/>
        <end position="351"/>
    </location>
</feature>
<feature type="disulfide bond" evidence="15">
    <location>
        <begin position="331"/>
        <end position="351"/>
    </location>
</feature>
<evidence type="ECO:0000259" key="17">
    <source>
        <dbReference type="PROSITE" id="PS51162"/>
    </source>
</evidence>
<dbReference type="SMART" id="SM00211">
    <property type="entry name" value="TY"/>
    <property type="match status" value="9"/>
</dbReference>
<dbReference type="InParanoid" id="G1KL79"/>
<dbReference type="FunFam" id="3.40.50.1820:FF:000127">
    <property type="entry name" value="Thyroglobulin"/>
    <property type="match status" value="1"/>
</dbReference>
<feature type="domain" description="Thyroglobulin type-1" evidence="17">
    <location>
        <begin position="24"/>
        <end position="85"/>
    </location>
</feature>
<feature type="domain" description="Thyroglobulin type-1" evidence="17">
    <location>
        <begin position="898"/>
        <end position="1048"/>
    </location>
</feature>
<feature type="disulfide bond" evidence="15">
    <location>
        <begin position="157"/>
        <end position="176"/>
    </location>
</feature>
<evidence type="ECO:0000256" key="13">
    <source>
        <dbReference type="ARBA" id="ARBA00023180"/>
    </source>
</evidence>
<evidence type="ECO:0000256" key="7">
    <source>
        <dbReference type="ARBA" id="ARBA00022653"/>
    </source>
</evidence>
<feature type="domain" description="Thyroglobulin type-1" evidence="17">
    <location>
        <begin position="86"/>
        <end position="153"/>
    </location>
</feature>
<feature type="disulfide bond" evidence="15">
    <location>
        <begin position="1159"/>
        <end position="1166"/>
    </location>
</feature>
<protein>
    <recommendedName>
        <fullName evidence="3">Thyroglobulin</fullName>
    </recommendedName>
</protein>
<dbReference type="GO" id="GO:0030878">
    <property type="term" value="P:thyroid gland development"/>
    <property type="evidence" value="ECO:0007669"/>
    <property type="project" value="Ensembl"/>
</dbReference>
<dbReference type="Proteomes" id="UP000001646">
    <property type="component" value="Chromosome 4"/>
</dbReference>
<accession>G1KL79</accession>
<dbReference type="Pfam" id="PF07699">
    <property type="entry name" value="Ephrin_rec_like"/>
    <property type="match status" value="1"/>
</dbReference>
<dbReference type="GeneTree" id="ENSGT00940000159300"/>
<dbReference type="Gene3D" id="4.10.800.10">
    <property type="entry name" value="Thyroglobulin type-1"/>
    <property type="match status" value="10"/>
</dbReference>
<feature type="disulfide bond" evidence="15">
    <location>
        <begin position="124"/>
        <end position="131"/>
    </location>
</feature>
<evidence type="ECO:0000313" key="18">
    <source>
        <dbReference type="Ensembl" id="ENSACAP00000011289.4"/>
    </source>
</evidence>
<keyword evidence="7" id="KW-0405">Iodination</keyword>
<dbReference type="SUPFAM" id="SSF57610">
    <property type="entry name" value="Thyroglobulin type-1 domain"/>
    <property type="match status" value="10"/>
</dbReference>
<name>G1KL79_ANOCA</name>
<feature type="disulfide bond" evidence="15">
    <location>
        <begin position="1168"/>
        <end position="1188"/>
    </location>
</feature>
<dbReference type="GO" id="GO:0042802">
    <property type="term" value="F:identical protein binding"/>
    <property type="evidence" value="ECO:0007669"/>
    <property type="project" value="Ensembl"/>
</dbReference>
<gene>
    <name evidence="18" type="primary">TG</name>
</gene>
<dbReference type="InterPro" id="IPR000716">
    <property type="entry name" value="Thyroglobulin_1"/>
</dbReference>
<keyword evidence="9" id="KW-0732">Signal</keyword>
<dbReference type="PANTHER" id="PTHR14093:SF19">
    <property type="entry name" value="THYROGLOBULIN"/>
    <property type="match status" value="1"/>
</dbReference>
<dbReference type="SUPFAM" id="SSF53474">
    <property type="entry name" value="alpha/beta-Hydrolases"/>
    <property type="match status" value="1"/>
</dbReference>
<dbReference type="GO" id="GO:0005615">
    <property type="term" value="C:extracellular space"/>
    <property type="evidence" value="ECO:0000318"/>
    <property type="project" value="GO_Central"/>
</dbReference>
<dbReference type="GO" id="GO:0031641">
    <property type="term" value="P:regulation of myelination"/>
    <property type="evidence" value="ECO:0007669"/>
    <property type="project" value="Ensembl"/>
</dbReference>
<dbReference type="InterPro" id="IPR052001">
    <property type="entry name" value="MHC-II_Gamma/Thyroglobulin"/>
</dbReference>
<comment type="subcellular location">
    <subcellularLocation>
        <location evidence="1">Secreted</location>
    </subcellularLocation>
</comment>
<feature type="compositionally biased region" description="Basic and acidic residues" evidence="16">
    <location>
        <begin position="2747"/>
        <end position="2756"/>
    </location>
</feature>
<dbReference type="PROSITE" id="PS00484">
    <property type="entry name" value="THYROGLOBULIN_1_1"/>
    <property type="match status" value="6"/>
</dbReference>
<dbReference type="Pfam" id="PF00135">
    <property type="entry name" value="COesterase"/>
    <property type="match status" value="1"/>
</dbReference>
<evidence type="ECO:0000256" key="14">
    <source>
        <dbReference type="ARBA" id="ARBA00046595"/>
    </source>
</evidence>
<keyword evidence="6" id="KW-0765">Sulfation</keyword>
<sequence length="2756" mass="306168">VLQHDSINSSLSWHLEYQAETQPLRPCELQREKAFQGGEDYVPQCSTEGHFRNVQCNKKSDTCWCVDDRGAEVAGTKQPGSPTACLSFCQLQKQRILVSRYINSSLTSYIPWCLDSGAFDPIQCDLRLEQCWCVDVEGMEIYGTRQKGKPRRCPGKCEIRDRRILHGVGEKSPPQCSDDGEFLPVQCKFINTTDRMVFDLVHHFNRFPDVFRTFSSFRSVFPEISGYCYCADSLGREQEDTGLEMLLENVYDTVFASLEQVPTFSETTMYRILQRRFLGVQLATTGRFRCPTKCEKERFTAIHFEENYRPLCDDTGAYEPTQCQLDGECWCVDSEGQELPATRSKGQRPACGEQRSCVVERQQSLSRLFYGPIGHFSQQSFLLTAQESQNIAVSSRSCPPSFKELFVDSGVLSSILENPSSQINTFESILSETIRGMFPSRELAQVALQFTSNPKRFQENLFGGKFLKNLIQFNFTGAIGPNGKFNLDQYFQEISEMKSSFFELAQLVSLEEPQKKFNLNQTLVDSFGRSVNLQDNQNTVRFLSSLLEAPEFFTFLQHVISVPESIAQDLGEVASLVLKSKGCTEQTNDLFVPACTEEGKYKEMQCYAGDCWCVDPSGKEIPGTKVRGTKLRCPTTCEKQRASLQQLKNSQPAGSELFVPSCTQEGQFLPLQCHGRNCFCVNSEGRTIPGKDANNGGPMQCPSDCQLAGGQAFLQTVQQLLSDPTSLPQLSSVYIPQCSLDGQWKQVQCNGPPEQAFEWYQRWITQNNNGRTLPVPDLVDKLLDYKQRSQQSFEDFIKILYQDGHQKIFPELSKYSSFDAVPQDVLEGKTTEPSSQNLLLDPFTFWQLLQSNLIHYPGSYEDFNISLGHFDLRNCWCVDEKGQMRGDKADVNKIPDCPGECEATKQEALKFVDKVEQLIKDSSSSHFPFGQSFLMAKVVALTDDELLNNFSQSGITFSEELLSGSDYAIRLAAQSTLHFYWNSLFASNDSAGEAVRLGFQPYIPQCDGLGNWQPVQCYESSGHCWCVDEKGRYVEDSLVARSSRLPQCQTPCQRSQANALISSWKPTGLKINGTSRDLFTPACLETGEYAGLQKSDTQAWCVDPVSGEVLQQSSTDSNPGPQCLGSCNLVRSKALLRETGGRNIPQCDAETGVFSPEQCSEDQESCWCVFENGEEAPGTRVTGKRPSCERPQCHLPFDAPQVIDGGIFCNISATNPKIQQCQLICSLGFQSIFSDREMLLCDTQNQLWIGDPPHSQSCQRIQPFQSVQTQTQFQLLLPPEKACSPDYSGLLEAFQIFILDEMKARGFCHIQVNTFEHLLPVPVCGDSAVRVQCLAVDRLGVNVTWRVLLEDVPAALLPDLHNIEKAMVGANLIGRFEELIRSGGFVLHLDNKQFQADTSFRFSRNEDYDISPQVHLECRTGFQKVSAAEGVSSNLQGCVVCPPGTYFQSDSCVPCPSGFYQEETGSSFCIKCPLGKSTVSTGAFRSEHCITDCQMDERDVKCDENGQYQPSYTDPTTKKSFCIDSFGVKLEWTEMDSSLTDSQCLVLRQFEEVPASKLSFSTEDVKIVGSVTIPGGPESALQQCIAECVKDEACGFLTLSTARTDILCELYSAIESNYNCSASGLVQGAWDNAATTSASHLSCILKVRSQDQNAVRVYLKKGQEFTTAGAKTFEMTDFQDVVSGVYHNLVLSAAGTSLTDAHLFCRQACSQDACCDGFILSQIVLDGGSVFCALMSYPDALICNVKNWDGSSTREQENMCQRVKYSEEKKYRFILGGQVLSSTSELIEDTEDSLTTFQHVYLWNDSNMMTRTRSSSCNTVVPPTEMKPLLPDSATELFSLMESSQIRINQSRSLPSQEYWLFQPRFSAEEARLWCLARCLEDAFCQLADIPNIAASVFFPCTLFPMAQICENAINNIPENCNIVLPQKPNILYQKIVSLEGSVKNFYTRLPFRKMSQISVSSKMDVSGKTVSNGFFDCERLCDADPCCSGFGLLNASQETGGKVLCLTLNSLGIQACSEELRSEWQVSDCTSPDTEVKIHPFGWYQKSASIPNVCPPVVLPERQENASLDKWQRIDGAAVLIDPSISKYDVVHISRDVSSDFAAIRDFCLTVCSKEKLCMVTTLEIQPSAIRCMFYPETQTCTFGLQGHHCQLLLKEPATYIYHKQGIDGLVSIAEIGEAPSVYLPSQGTFLGTSQVIRVGSNWKRIREFLGIPYAAPPVADGRFRPPQAFTPVEMWNATMIRAFWMSRDSCWQPGDGEVSPSSVSEDCLYLNIYIPDNSGGNLPVLVFFHNGVSGIDQPRRTIIDGSYLAGVGNIIVVTANYRVGVFGFLSTGSSVARGNWGLLDQEAALKWTQQSIASFGGDPGQIAAAADGSGADITSIHLLASTADSSLFKRMLLMGGSAFSPVSTINEKKAGAQAAVLSRELGCPSDSPEETVSCLRQLPAKALNDAQTRLLAISGPFQYWSPVVDGSFLQESPAVALQRPQPLKIDLLIGSSQQDGLISRAKAIKRFEESQGRGDSKTAFYQALQNSLGGEDADPIVQDAATWFYSLQHSSTEYASFSRALENATRDHFIICPTIDMARHWADQDRGNVFMYHVPESSSVASLSLEFLPDIQYAFGLPFHPEYENWYPPEEKTLSLAIMQYFANFIKSGNPNGPYKFSKKVTGIASLWPMFWADTGGDNYKEFTASLKNQKGLKKAECSFWSDYIKTLKMSASCGREQTAVSNPRDELAEASSSKTTQMKPPEDKVAYSK</sequence>
<dbReference type="FunFam" id="4.10.800.10:FF:000016">
    <property type="entry name" value="Thyroglobulin"/>
    <property type="match status" value="1"/>
</dbReference>
<dbReference type="InterPro" id="IPR029058">
    <property type="entry name" value="AB_hydrolase_fold"/>
</dbReference>
<feature type="disulfide bond" evidence="15">
    <location>
        <begin position="65"/>
        <end position="85"/>
    </location>
</feature>
<dbReference type="Pfam" id="PF00086">
    <property type="entry name" value="Thyroglobulin_1"/>
    <property type="match status" value="9"/>
</dbReference>
<dbReference type="GO" id="GO:0006590">
    <property type="term" value="P:thyroid hormone generation"/>
    <property type="evidence" value="ECO:0000318"/>
    <property type="project" value="GO_Central"/>
</dbReference>
<proteinExistence type="inferred from homology"/>
<dbReference type="GO" id="GO:0005179">
    <property type="term" value="F:hormone activity"/>
    <property type="evidence" value="ECO:0007669"/>
    <property type="project" value="UniProtKB-KW"/>
</dbReference>
<dbReference type="PROSITE" id="PS51162">
    <property type="entry name" value="THYROGLOBULIN_1_2"/>
    <property type="match status" value="10"/>
</dbReference>
<feature type="disulfide bond" evidence="15">
    <location>
        <begin position="1017"/>
        <end position="1024"/>
    </location>
</feature>
<evidence type="ECO:0000256" key="1">
    <source>
        <dbReference type="ARBA" id="ARBA00004613"/>
    </source>
</evidence>
<dbReference type="HOGENOM" id="CLU_000943_0_0_1"/>
<dbReference type="STRING" id="28377.ENSACAP00000011289"/>
<dbReference type="InterPro" id="IPR002018">
    <property type="entry name" value="CarbesteraseB"/>
</dbReference>
<evidence type="ECO:0000256" key="16">
    <source>
        <dbReference type="SAM" id="MobiDB-lite"/>
    </source>
</evidence>
<feature type="domain" description="Thyroglobulin type-1" evidence="17">
    <location>
        <begin position="1490"/>
        <end position="1544"/>
    </location>
</feature>
<dbReference type="InterPro" id="IPR019819">
    <property type="entry name" value="Carboxylesterase_B_CS"/>
</dbReference>
<evidence type="ECO:0000256" key="3">
    <source>
        <dbReference type="ARBA" id="ARBA00017326"/>
    </source>
</evidence>
<keyword evidence="4" id="KW-0964">Secreted</keyword>
<evidence type="ECO:0000313" key="19">
    <source>
        <dbReference type="Proteomes" id="UP000001646"/>
    </source>
</evidence>
<dbReference type="SMART" id="SM01411">
    <property type="entry name" value="Ephrin_rec_like"/>
    <property type="match status" value="1"/>
</dbReference>
<feature type="domain" description="Thyroglobulin type-1" evidence="17">
    <location>
        <begin position="634"/>
        <end position="701"/>
    </location>
</feature>
<reference evidence="18" key="3">
    <citation type="submission" date="2025-09" db="UniProtKB">
        <authorList>
            <consortium name="Ensembl"/>
        </authorList>
    </citation>
    <scope>IDENTIFICATION</scope>
</reference>
<organism evidence="18 19">
    <name type="scientific">Anolis carolinensis</name>
    <name type="common">Green anole</name>
    <name type="synonym">American chameleon</name>
    <dbReference type="NCBI Taxonomy" id="28377"/>
    <lineage>
        <taxon>Eukaryota</taxon>
        <taxon>Metazoa</taxon>
        <taxon>Chordata</taxon>
        <taxon>Craniata</taxon>
        <taxon>Vertebrata</taxon>
        <taxon>Euteleostomi</taxon>
        <taxon>Lepidosauria</taxon>
        <taxon>Squamata</taxon>
        <taxon>Bifurcata</taxon>
        <taxon>Unidentata</taxon>
        <taxon>Episquamata</taxon>
        <taxon>Toxicofera</taxon>
        <taxon>Iguania</taxon>
        <taxon>Dactyloidae</taxon>
        <taxon>Anolis</taxon>
    </lineage>
</organism>
<keyword evidence="13" id="KW-0325">Glycoprotein</keyword>
<feature type="region of interest" description="Disordered" evidence="16">
    <location>
        <begin position="2722"/>
        <end position="2756"/>
    </location>
</feature>
<dbReference type="PANTHER" id="PTHR14093">
    <property type="entry name" value="HLA CLASS II GAMMA CHAIN"/>
    <property type="match status" value="1"/>
</dbReference>
<keyword evidence="8" id="KW-0372">Hormone</keyword>
<evidence type="ECO:0000256" key="11">
    <source>
        <dbReference type="ARBA" id="ARBA00022920"/>
    </source>
</evidence>
<feature type="domain" description="Thyroglobulin type-1" evidence="17">
    <location>
        <begin position="1049"/>
        <end position="1123"/>
    </location>
</feature>
<feature type="domain" description="Thyroglobulin type-1" evidence="17">
    <location>
        <begin position="1124"/>
        <end position="1188"/>
    </location>
</feature>
<dbReference type="GO" id="GO:0015705">
    <property type="term" value="P:iodide transport"/>
    <property type="evidence" value="ECO:0007669"/>
    <property type="project" value="Ensembl"/>
</dbReference>
<feature type="disulfide bond" evidence="15">
    <location>
        <begin position="613"/>
        <end position="633"/>
    </location>
</feature>
<comment type="caution">
    <text evidence="15">Lacks conserved residue(s) required for the propagation of feature annotation.</text>
</comment>
<dbReference type="Gene3D" id="2.10.50.10">
    <property type="entry name" value="Tumor Necrosis Factor Receptor, subunit A, domain 2"/>
    <property type="match status" value="1"/>
</dbReference>
<reference evidence="18 19" key="1">
    <citation type="submission" date="2009-12" db="EMBL/GenBank/DDBJ databases">
        <title>The Genome Sequence of Anolis carolinensis (Green Anole Lizard).</title>
        <authorList>
            <consortium name="The Genome Sequencing Platform"/>
            <person name="Di Palma F."/>
            <person name="Alfoldi J."/>
            <person name="Heiman D."/>
            <person name="Young S."/>
            <person name="Grabherr M."/>
            <person name="Johnson J."/>
            <person name="Lander E.S."/>
            <person name="Lindblad-Toh K."/>
        </authorList>
    </citation>
    <scope>NUCLEOTIDE SEQUENCE [LARGE SCALE GENOMIC DNA]</scope>
    <source>
        <strain evidence="18 19">JBL SC #1</strain>
    </source>
</reference>
<evidence type="ECO:0000256" key="9">
    <source>
        <dbReference type="ARBA" id="ARBA00022729"/>
    </source>
</evidence>
<evidence type="ECO:0000256" key="4">
    <source>
        <dbReference type="ARBA" id="ARBA00022525"/>
    </source>
</evidence>
<feature type="disulfide bond" evidence="15">
    <location>
        <begin position="133"/>
        <end position="153"/>
    </location>
</feature>
<dbReference type="Gene3D" id="3.40.50.1820">
    <property type="entry name" value="alpha/beta hydrolase"/>
    <property type="match status" value="1"/>
</dbReference>
<reference evidence="18" key="2">
    <citation type="submission" date="2025-08" db="UniProtKB">
        <authorList>
            <consortium name="Ensembl"/>
        </authorList>
    </citation>
    <scope>IDENTIFICATION</scope>
</reference>
<feature type="disulfide bond" evidence="15">
    <location>
        <begin position="56"/>
        <end position="63"/>
    </location>
</feature>
<dbReference type="InterPro" id="IPR036857">
    <property type="entry name" value="Thyroglobulin_1_sf"/>
</dbReference>
<dbReference type="Bgee" id="ENSACAG00000011144">
    <property type="expression patterns" value="Expressed in ovary and 1 other cell type or tissue"/>
</dbReference>
<evidence type="ECO:0000256" key="15">
    <source>
        <dbReference type="PROSITE-ProRule" id="PRU00500"/>
    </source>
</evidence>
<evidence type="ECO:0000256" key="8">
    <source>
        <dbReference type="ARBA" id="ARBA00022702"/>
    </source>
</evidence>
<dbReference type="FunFam" id="2.10.50.10:FF:000047">
    <property type="entry name" value="Thyroglobulin"/>
    <property type="match status" value="1"/>
</dbReference>
<dbReference type="Ensembl" id="ENSACAT00000011526.4">
    <property type="protein sequence ID" value="ENSACAP00000011289.4"/>
    <property type="gene ID" value="ENSACAG00000011144.4"/>
</dbReference>
<keyword evidence="12 15" id="KW-1015">Disulfide bond</keyword>
<dbReference type="InterPro" id="IPR011641">
    <property type="entry name" value="Tyr-kin_ephrin_A/B_rcpt-like"/>
</dbReference>
<evidence type="ECO:0000256" key="12">
    <source>
        <dbReference type="ARBA" id="ARBA00023157"/>
    </source>
</evidence>
<comment type="subunit">
    <text evidence="14">Monomer. Homodimer (via ChEL region); occurs in the endoplasmic reticulum and is required for export to the Golgi apparatus. Homooligomer; disulfide-linked; stored in this form in the thyroid follicle lumen.</text>
</comment>
<feature type="domain" description="Thyroglobulin type-1" evidence="17">
    <location>
        <begin position="580"/>
        <end position="633"/>
    </location>
</feature>
<evidence type="ECO:0000256" key="6">
    <source>
        <dbReference type="ARBA" id="ARBA00022641"/>
    </source>
</evidence>
<dbReference type="ESTHER" id="anoca-g1kl79">
    <property type="family name" value="Thyroglobulin"/>
</dbReference>
<keyword evidence="5" id="KW-0893">Thyroid hormones biosynthesis</keyword>
<keyword evidence="19" id="KW-1185">Reference proteome</keyword>